<evidence type="ECO:0000313" key="1">
    <source>
        <dbReference type="EMBL" id="MCW4129827.1"/>
    </source>
</evidence>
<name>A0AAP3BH07_9BACT</name>
<dbReference type="RefSeq" id="WP_199656117.1">
    <property type="nucleotide sequence ID" value="NZ_JAPDVK010000005.1"/>
</dbReference>
<dbReference type="AlphaFoldDB" id="A0AAP3BH07"/>
<proteinExistence type="predicted"/>
<protein>
    <submittedName>
        <fullName evidence="1">Uncharacterized protein</fullName>
    </submittedName>
</protein>
<dbReference type="EMBL" id="JAPDVK010000005">
    <property type="protein sequence ID" value="MCW4129827.1"/>
    <property type="molecule type" value="Genomic_DNA"/>
</dbReference>
<sequence length="63" mass="7381">MRVLDNIKQYADPHQVFVIVTGGEPLMREDIAQCRHFRYCLGSGMHLRDDEGRLIMCPLHRLK</sequence>
<accession>A0AAP3BH07</accession>
<dbReference type="Proteomes" id="UP001209344">
    <property type="component" value="Unassembled WGS sequence"/>
</dbReference>
<comment type="caution">
    <text evidence="1">The sequence shown here is derived from an EMBL/GenBank/DDBJ whole genome shotgun (WGS) entry which is preliminary data.</text>
</comment>
<gene>
    <name evidence="1" type="ORF">ONT16_16580</name>
</gene>
<reference evidence="1" key="1">
    <citation type="submission" date="2022-11" db="EMBL/GenBank/DDBJ databases">
        <title>Genomic repertoires linked with pathogenic potency of arthritogenic Prevotella copri isolated from the gut of rheumatoid arthritis patients.</title>
        <authorList>
            <person name="Nii T."/>
            <person name="Maeda Y."/>
            <person name="Motooka D."/>
            <person name="Naito M."/>
            <person name="Matsumoto Y."/>
            <person name="Ogawa T."/>
            <person name="Oguro-Igashira E."/>
            <person name="Kishikawa T."/>
            <person name="Yamashita M."/>
            <person name="Koizumi S."/>
            <person name="Kurakawa T."/>
            <person name="Okumura R."/>
            <person name="Kayama H."/>
            <person name="Murakami M."/>
            <person name="Sakaguchi T."/>
            <person name="Das B."/>
            <person name="Nakamura S."/>
            <person name="Okada Y."/>
            <person name="Kumanogoh A."/>
            <person name="Takeda K."/>
        </authorList>
    </citation>
    <scope>NUCLEOTIDE SEQUENCE</scope>
    <source>
        <strain evidence="1">F3-75</strain>
    </source>
</reference>
<organism evidence="1 2">
    <name type="scientific">Segatella copri</name>
    <dbReference type="NCBI Taxonomy" id="165179"/>
    <lineage>
        <taxon>Bacteria</taxon>
        <taxon>Pseudomonadati</taxon>
        <taxon>Bacteroidota</taxon>
        <taxon>Bacteroidia</taxon>
        <taxon>Bacteroidales</taxon>
        <taxon>Prevotellaceae</taxon>
        <taxon>Segatella</taxon>
    </lineage>
</organism>
<evidence type="ECO:0000313" key="2">
    <source>
        <dbReference type="Proteomes" id="UP001209344"/>
    </source>
</evidence>